<keyword evidence="3" id="KW-1185">Reference proteome</keyword>
<dbReference type="EMBL" id="KV426084">
    <property type="protein sequence ID" value="KZV89010.1"/>
    <property type="molecule type" value="Genomic_DNA"/>
</dbReference>
<dbReference type="AlphaFoldDB" id="A0A165FHL7"/>
<evidence type="ECO:0000313" key="2">
    <source>
        <dbReference type="EMBL" id="KZV89010.1"/>
    </source>
</evidence>
<proteinExistence type="predicted"/>
<dbReference type="InParanoid" id="A0A165FHL7"/>
<gene>
    <name evidence="2" type="ORF">EXIGLDRAFT_161074</name>
</gene>
<feature type="compositionally biased region" description="Basic and acidic residues" evidence="1">
    <location>
        <begin position="23"/>
        <end position="32"/>
    </location>
</feature>
<dbReference type="Proteomes" id="UP000077266">
    <property type="component" value="Unassembled WGS sequence"/>
</dbReference>
<evidence type="ECO:0000313" key="3">
    <source>
        <dbReference type="Proteomes" id="UP000077266"/>
    </source>
</evidence>
<feature type="compositionally biased region" description="Pro residues" evidence="1">
    <location>
        <begin position="33"/>
        <end position="42"/>
    </location>
</feature>
<feature type="region of interest" description="Disordered" evidence="1">
    <location>
        <begin position="23"/>
        <end position="43"/>
    </location>
</feature>
<organism evidence="2 3">
    <name type="scientific">Exidia glandulosa HHB12029</name>
    <dbReference type="NCBI Taxonomy" id="1314781"/>
    <lineage>
        <taxon>Eukaryota</taxon>
        <taxon>Fungi</taxon>
        <taxon>Dikarya</taxon>
        <taxon>Basidiomycota</taxon>
        <taxon>Agaricomycotina</taxon>
        <taxon>Agaricomycetes</taxon>
        <taxon>Auriculariales</taxon>
        <taxon>Exidiaceae</taxon>
        <taxon>Exidia</taxon>
    </lineage>
</organism>
<evidence type="ECO:0000256" key="1">
    <source>
        <dbReference type="SAM" id="MobiDB-lite"/>
    </source>
</evidence>
<reference evidence="2 3" key="1">
    <citation type="journal article" date="2016" name="Mol. Biol. Evol.">
        <title>Comparative Genomics of Early-Diverging Mushroom-Forming Fungi Provides Insights into the Origins of Lignocellulose Decay Capabilities.</title>
        <authorList>
            <person name="Nagy L.G."/>
            <person name="Riley R."/>
            <person name="Tritt A."/>
            <person name="Adam C."/>
            <person name="Daum C."/>
            <person name="Floudas D."/>
            <person name="Sun H."/>
            <person name="Yadav J.S."/>
            <person name="Pangilinan J."/>
            <person name="Larsson K.H."/>
            <person name="Matsuura K."/>
            <person name="Barry K."/>
            <person name="Labutti K."/>
            <person name="Kuo R."/>
            <person name="Ohm R.A."/>
            <person name="Bhattacharya S.S."/>
            <person name="Shirouzu T."/>
            <person name="Yoshinaga Y."/>
            <person name="Martin F.M."/>
            <person name="Grigoriev I.V."/>
            <person name="Hibbett D.S."/>
        </authorList>
    </citation>
    <scope>NUCLEOTIDE SEQUENCE [LARGE SCALE GENOMIC DNA]</scope>
    <source>
        <strain evidence="2 3">HHB12029</strain>
    </source>
</reference>
<sequence length="110" mass="12604">MKVELTRIEKLHMLVEEMDRLQEKVRRREPLDPRPPPPPPVPNHEAIIARIDKEAEPLIELNRHCSAHGGNGREARWRRIIELMTANLKADGSDIGAMLNRAVAYKGLQM</sequence>
<name>A0A165FHL7_EXIGL</name>
<protein>
    <submittedName>
        <fullName evidence="2">Uncharacterized protein</fullName>
    </submittedName>
</protein>
<accession>A0A165FHL7</accession>